<evidence type="ECO:0000313" key="7">
    <source>
        <dbReference type="EMBL" id="MFD1872809.1"/>
    </source>
</evidence>
<dbReference type="PROSITE" id="PS51935">
    <property type="entry name" value="NLPC_P60"/>
    <property type="match status" value="1"/>
</dbReference>
<dbReference type="PANTHER" id="PTHR47053:SF1">
    <property type="entry name" value="MUREIN DD-ENDOPEPTIDASE MEPH-RELATED"/>
    <property type="match status" value="1"/>
</dbReference>
<dbReference type="EMBL" id="JBHUFD010000003">
    <property type="protein sequence ID" value="MFD1872809.1"/>
    <property type="molecule type" value="Genomic_DNA"/>
</dbReference>
<dbReference type="InterPro" id="IPR000064">
    <property type="entry name" value="NLP_P60_dom"/>
</dbReference>
<gene>
    <name evidence="7" type="ORF">ACFSDX_10240</name>
</gene>
<feature type="compositionally biased region" description="Low complexity" evidence="5">
    <location>
        <begin position="246"/>
        <end position="255"/>
    </location>
</feature>
<keyword evidence="2" id="KW-0645">Protease</keyword>
<accession>A0ABW4QTH2</accession>
<keyword evidence="8" id="KW-1185">Reference proteome</keyword>
<dbReference type="RefSeq" id="WP_382313273.1">
    <property type="nucleotide sequence ID" value="NZ_JBHUFD010000003.1"/>
</dbReference>
<dbReference type="InterPro" id="IPR038765">
    <property type="entry name" value="Papain-like_cys_pep_sf"/>
</dbReference>
<reference evidence="8" key="1">
    <citation type="journal article" date="2019" name="Int. J. Syst. Evol. Microbiol.">
        <title>The Global Catalogue of Microorganisms (GCM) 10K type strain sequencing project: providing services to taxonomists for standard genome sequencing and annotation.</title>
        <authorList>
            <consortium name="The Broad Institute Genomics Platform"/>
            <consortium name="The Broad Institute Genome Sequencing Center for Infectious Disease"/>
            <person name="Wu L."/>
            <person name="Ma J."/>
        </authorList>
    </citation>
    <scope>NUCLEOTIDE SEQUENCE [LARGE SCALE GENOMIC DNA]</scope>
    <source>
        <strain evidence="8">CGMCC 1.15795</strain>
    </source>
</reference>
<evidence type="ECO:0000259" key="6">
    <source>
        <dbReference type="PROSITE" id="PS51935"/>
    </source>
</evidence>
<evidence type="ECO:0000256" key="1">
    <source>
        <dbReference type="ARBA" id="ARBA00007074"/>
    </source>
</evidence>
<organism evidence="7 8">
    <name type="scientific">Hymenobacter bucti</name>
    <dbReference type="NCBI Taxonomy" id="1844114"/>
    <lineage>
        <taxon>Bacteria</taxon>
        <taxon>Pseudomonadati</taxon>
        <taxon>Bacteroidota</taxon>
        <taxon>Cytophagia</taxon>
        <taxon>Cytophagales</taxon>
        <taxon>Hymenobacteraceae</taxon>
        <taxon>Hymenobacter</taxon>
    </lineage>
</organism>
<dbReference type="SUPFAM" id="SSF54001">
    <property type="entry name" value="Cysteine proteinases"/>
    <property type="match status" value="1"/>
</dbReference>
<evidence type="ECO:0000313" key="8">
    <source>
        <dbReference type="Proteomes" id="UP001597197"/>
    </source>
</evidence>
<evidence type="ECO:0000256" key="5">
    <source>
        <dbReference type="SAM" id="MobiDB-lite"/>
    </source>
</evidence>
<dbReference type="InterPro" id="IPR051202">
    <property type="entry name" value="Peptidase_C40"/>
</dbReference>
<proteinExistence type="inferred from homology"/>
<dbReference type="PANTHER" id="PTHR47053">
    <property type="entry name" value="MUREIN DD-ENDOPEPTIDASE MEPH-RELATED"/>
    <property type="match status" value="1"/>
</dbReference>
<feature type="domain" description="NlpC/P60" evidence="6">
    <location>
        <begin position="54"/>
        <end position="187"/>
    </location>
</feature>
<protein>
    <submittedName>
        <fullName evidence="7">C40 family peptidase</fullName>
    </submittedName>
</protein>
<dbReference type="Gene3D" id="3.90.1720.10">
    <property type="entry name" value="endopeptidase domain like (from Nostoc punctiforme)"/>
    <property type="match status" value="1"/>
</dbReference>
<comment type="caution">
    <text evidence="7">The sequence shown here is derived from an EMBL/GenBank/DDBJ whole genome shotgun (WGS) entry which is preliminary data.</text>
</comment>
<keyword evidence="4" id="KW-0788">Thiol protease</keyword>
<feature type="region of interest" description="Disordered" evidence="5">
    <location>
        <begin position="246"/>
        <end position="269"/>
    </location>
</feature>
<evidence type="ECO:0000256" key="3">
    <source>
        <dbReference type="ARBA" id="ARBA00022801"/>
    </source>
</evidence>
<sequence length="302" mass="31655">MRFIWLLFGGLLAVVLATGWHYQHPRAVETSFASPPALPILAVVARRPAPAPRPIRADSVVRFALAQLGIGYSYAGTSPATGFDCSGFVRFVFGRFAVDMPHSTSLLIGVGQPVPRTQARPGDIVVFTGTAAGSTTPGHAGIVISDLGETPLRFVHASSAKRESGVKISQVEGSGYEQRFMQVRRVLSGGPPSSGVATSLPRPAAAAGIVAALPPRSAKVTTIPGQPLLPPPVTPLPVRHWSKPAAPTPVAAAKRPASRALSTAPRKAAPVRHKIKAKTKTKVHAHAVTAAPTKLVTKHKRN</sequence>
<name>A0ABW4QTH2_9BACT</name>
<comment type="similarity">
    <text evidence="1">Belongs to the peptidase C40 family.</text>
</comment>
<evidence type="ECO:0000256" key="2">
    <source>
        <dbReference type="ARBA" id="ARBA00022670"/>
    </source>
</evidence>
<evidence type="ECO:0000256" key="4">
    <source>
        <dbReference type="ARBA" id="ARBA00022807"/>
    </source>
</evidence>
<keyword evidence="3" id="KW-0378">Hydrolase</keyword>
<dbReference type="Pfam" id="PF00877">
    <property type="entry name" value="NLPC_P60"/>
    <property type="match status" value="1"/>
</dbReference>
<dbReference type="Proteomes" id="UP001597197">
    <property type="component" value="Unassembled WGS sequence"/>
</dbReference>